<keyword evidence="9" id="KW-1185">Reference proteome</keyword>
<keyword evidence="5 6" id="KW-0472">Membrane</keyword>
<feature type="transmembrane region" description="Helical" evidence="6">
    <location>
        <begin position="210"/>
        <end position="229"/>
    </location>
</feature>
<dbReference type="SUPFAM" id="SSF103473">
    <property type="entry name" value="MFS general substrate transporter"/>
    <property type="match status" value="1"/>
</dbReference>
<feature type="transmembrane region" description="Helical" evidence="6">
    <location>
        <begin position="168"/>
        <end position="190"/>
    </location>
</feature>
<dbReference type="Pfam" id="PF00083">
    <property type="entry name" value="Sugar_tr"/>
    <property type="match status" value="1"/>
</dbReference>
<feature type="transmembrane region" description="Helical" evidence="6">
    <location>
        <begin position="423"/>
        <end position="446"/>
    </location>
</feature>
<keyword evidence="4 6" id="KW-1133">Transmembrane helix</keyword>
<evidence type="ECO:0000259" key="7">
    <source>
        <dbReference type="PROSITE" id="PS50850"/>
    </source>
</evidence>
<dbReference type="RefSeq" id="WP_129885400.1">
    <property type="nucleotide sequence ID" value="NZ_CP035758.1"/>
</dbReference>
<proteinExistence type="predicted"/>
<feature type="transmembrane region" description="Helical" evidence="6">
    <location>
        <begin position="135"/>
        <end position="156"/>
    </location>
</feature>
<keyword evidence="3 6" id="KW-0812">Transmembrane</keyword>
<reference evidence="8 9" key="1">
    <citation type="submission" date="2019-01" db="EMBL/GenBank/DDBJ databases">
        <title>Ktedonosporobacter rubrisoli SCAWS-G2.</title>
        <authorList>
            <person name="Huang Y."/>
            <person name="Yan B."/>
        </authorList>
    </citation>
    <scope>NUCLEOTIDE SEQUENCE [LARGE SCALE GENOMIC DNA]</scope>
    <source>
        <strain evidence="8 9">SCAWS-G2</strain>
    </source>
</reference>
<evidence type="ECO:0000256" key="3">
    <source>
        <dbReference type="ARBA" id="ARBA00022692"/>
    </source>
</evidence>
<evidence type="ECO:0000256" key="5">
    <source>
        <dbReference type="ARBA" id="ARBA00023136"/>
    </source>
</evidence>
<feature type="domain" description="Major facilitator superfamily (MFS) profile" evidence="7">
    <location>
        <begin position="38"/>
        <end position="476"/>
    </location>
</feature>
<dbReference type="PANTHER" id="PTHR23511:SF34">
    <property type="entry name" value="SYNAPTIC VESICLE GLYCOPROTEIN 2"/>
    <property type="match status" value="1"/>
</dbReference>
<dbReference type="InterPro" id="IPR036259">
    <property type="entry name" value="MFS_trans_sf"/>
</dbReference>
<evidence type="ECO:0000256" key="2">
    <source>
        <dbReference type="ARBA" id="ARBA00022448"/>
    </source>
</evidence>
<dbReference type="GO" id="GO:0005886">
    <property type="term" value="C:plasma membrane"/>
    <property type="evidence" value="ECO:0007669"/>
    <property type="project" value="UniProtKB-SubCell"/>
</dbReference>
<dbReference type="InterPro" id="IPR005828">
    <property type="entry name" value="MFS_sugar_transport-like"/>
</dbReference>
<dbReference type="Proteomes" id="UP000290365">
    <property type="component" value="Chromosome"/>
</dbReference>
<dbReference type="EMBL" id="CP035758">
    <property type="protein sequence ID" value="QBD74801.1"/>
    <property type="molecule type" value="Genomic_DNA"/>
</dbReference>
<feature type="transmembrane region" description="Helical" evidence="6">
    <location>
        <begin position="331"/>
        <end position="352"/>
    </location>
</feature>
<feature type="transmembrane region" description="Helical" evidence="6">
    <location>
        <begin position="452"/>
        <end position="470"/>
    </location>
</feature>
<sequence length="484" mass="51831">MALEAGDLSAAERSMQDQAATITARQDRLPLWPLPTGFLIIIGLGTLFTLFDTLDINVSFIQTCVQIVHGCNPTNAAHFLSLPSMLNLIGYVIGELIFSTCADRFGRRNLLMMSMLVSGLGSLYTGIAGDYTNFILARVITGIGAGADIALTSTYLSELTPRRNHVHYLALTFIVGSFGSILSVWLGLFLTTPMPLGLPLGLTGLHFEGIGWRLVYFFGALLAVIGLLLRFELPESPRWLVSRGRLTEAERIVGAMEQQVARRLGGTLPPLADEVSVLVDATRIPLAEILRTPLYLKRTILLLTVWLLSLITLFAAGAALTALLLALGYPIAQAALITAVASIGYVLASITAASFGEKFERKTWMPIAGVAVLLGGLLIAFSSGQVLIAIVGATLLNFGNNVWLPMIYTWSAENYPTRARATGFALVEGIGHIGGGVGLVFLVSLIRLGPTLAFLAISAFMFLAALLAQFGPTTKEKPLDEVSP</sequence>
<dbReference type="PANTHER" id="PTHR23511">
    <property type="entry name" value="SYNAPTIC VESICLE GLYCOPROTEIN 2"/>
    <property type="match status" value="1"/>
</dbReference>
<gene>
    <name evidence="8" type="ORF">EPA93_01840</name>
</gene>
<dbReference type="AlphaFoldDB" id="A0A4V0YY31"/>
<comment type="subcellular location">
    <subcellularLocation>
        <location evidence="1">Cell membrane</location>
        <topology evidence="1">Multi-pass membrane protein</topology>
    </subcellularLocation>
</comment>
<dbReference type="InterPro" id="IPR020846">
    <property type="entry name" value="MFS_dom"/>
</dbReference>
<feature type="transmembrane region" description="Helical" evidence="6">
    <location>
        <begin position="76"/>
        <end position="98"/>
    </location>
</feature>
<accession>A0A4V0YY31</accession>
<dbReference type="OrthoDB" id="9783823at2"/>
<feature type="transmembrane region" description="Helical" evidence="6">
    <location>
        <begin position="110"/>
        <end position="129"/>
    </location>
</feature>
<feature type="transmembrane region" description="Helical" evidence="6">
    <location>
        <begin position="31"/>
        <end position="51"/>
    </location>
</feature>
<evidence type="ECO:0000256" key="4">
    <source>
        <dbReference type="ARBA" id="ARBA00022989"/>
    </source>
</evidence>
<dbReference type="PROSITE" id="PS50850">
    <property type="entry name" value="MFS"/>
    <property type="match status" value="1"/>
</dbReference>
<name>A0A4V0YY31_KTERU</name>
<evidence type="ECO:0000313" key="9">
    <source>
        <dbReference type="Proteomes" id="UP000290365"/>
    </source>
</evidence>
<feature type="transmembrane region" description="Helical" evidence="6">
    <location>
        <begin position="300"/>
        <end position="325"/>
    </location>
</feature>
<evidence type="ECO:0000256" key="6">
    <source>
        <dbReference type="SAM" id="Phobius"/>
    </source>
</evidence>
<organism evidence="8 9">
    <name type="scientific">Ktedonosporobacter rubrisoli</name>
    <dbReference type="NCBI Taxonomy" id="2509675"/>
    <lineage>
        <taxon>Bacteria</taxon>
        <taxon>Bacillati</taxon>
        <taxon>Chloroflexota</taxon>
        <taxon>Ktedonobacteria</taxon>
        <taxon>Ktedonobacterales</taxon>
        <taxon>Ktedonosporobacteraceae</taxon>
        <taxon>Ktedonosporobacter</taxon>
    </lineage>
</organism>
<protein>
    <submittedName>
        <fullName evidence="8">MFS transporter</fullName>
    </submittedName>
</protein>
<evidence type="ECO:0000256" key="1">
    <source>
        <dbReference type="ARBA" id="ARBA00004651"/>
    </source>
</evidence>
<evidence type="ECO:0000313" key="8">
    <source>
        <dbReference type="EMBL" id="QBD74801.1"/>
    </source>
</evidence>
<dbReference type="Gene3D" id="1.20.1250.20">
    <property type="entry name" value="MFS general substrate transporter like domains"/>
    <property type="match status" value="1"/>
</dbReference>
<dbReference type="KEGG" id="kbs:EPA93_01840"/>
<dbReference type="GO" id="GO:0022857">
    <property type="term" value="F:transmembrane transporter activity"/>
    <property type="evidence" value="ECO:0007669"/>
    <property type="project" value="InterPro"/>
</dbReference>
<keyword evidence="2" id="KW-0813">Transport</keyword>
<feature type="transmembrane region" description="Helical" evidence="6">
    <location>
        <begin position="364"/>
        <end position="381"/>
    </location>
</feature>